<sequence>MAHTPLTARPPLASLETVCTVAREGSFSAAAEATGVTHGAISRRVQAVENWLGYALFERHGRGVRLTPDGQILLGRIEQAFSIIDGATDQWRTRAAPRLVKISVSPAFANLWLLDRLPALEAGPPALRIELAVEHRNADVAAGAVDIAVRYGSGPWRGVDVEPLMPETLYPVAAPALASQLRAKDPRHLLDWPLLHDSELTGWRAWFAPHGIALKPRPQDRRFEDYNVVLAAAQAGLGIALARVPVADAWLSKHDLVRVSRFEVASPRSYHLLTAKRETRPEVIELMARMRRAAQERGTSRHAPLSHRRAR</sequence>
<dbReference type="RefSeq" id="WP_121278477.1">
    <property type="nucleotide sequence ID" value="NZ_RBZV01000005.1"/>
</dbReference>
<dbReference type="PANTHER" id="PTHR30537">
    <property type="entry name" value="HTH-TYPE TRANSCRIPTIONAL REGULATOR"/>
    <property type="match status" value="1"/>
</dbReference>
<protein>
    <submittedName>
        <fullName evidence="6">LysR family transcriptional regulator</fullName>
    </submittedName>
</protein>
<dbReference type="PROSITE" id="PS50931">
    <property type="entry name" value="HTH_LYSR"/>
    <property type="match status" value="1"/>
</dbReference>
<dbReference type="Gene3D" id="3.40.190.10">
    <property type="entry name" value="Periplasmic binding protein-like II"/>
    <property type="match status" value="2"/>
</dbReference>
<gene>
    <name evidence="6" type="ORF">D7S89_14985</name>
</gene>
<proteinExistence type="inferred from homology"/>
<evidence type="ECO:0000256" key="3">
    <source>
        <dbReference type="ARBA" id="ARBA00023125"/>
    </source>
</evidence>
<dbReference type="GO" id="GO:0043565">
    <property type="term" value="F:sequence-specific DNA binding"/>
    <property type="evidence" value="ECO:0007669"/>
    <property type="project" value="TreeGrafter"/>
</dbReference>
<dbReference type="AlphaFoldDB" id="A0A494XD09"/>
<dbReference type="FunFam" id="1.10.10.10:FF:000001">
    <property type="entry name" value="LysR family transcriptional regulator"/>
    <property type="match status" value="1"/>
</dbReference>
<dbReference type="Pfam" id="PF03466">
    <property type="entry name" value="LysR_substrate"/>
    <property type="match status" value="1"/>
</dbReference>
<evidence type="ECO:0000313" key="6">
    <source>
        <dbReference type="EMBL" id="RKP47531.1"/>
    </source>
</evidence>
<name>A0A494XD09_9BURK</name>
<dbReference type="GO" id="GO:0006351">
    <property type="term" value="P:DNA-templated transcription"/>
    <property type="evidence" value="ECO:0007669"/>
    <property type="project" value="TreeGrafter"/>
</dbReference>
<organism evidence="6 7">
    <name type="scientific">Trinickia fusca</name>
    <dbReference type="NCBI Taxonomy" id="2419777"/>
    <lineage>
        <taxon>Bacteria</taxon>
        <taxon>Pseudomonadati</taxon>
        <taxon>Pseudomonadota</taxon>
        <taxon>Betaproteobacteria</taxon>
        <taxon>Burkholderiales</taxon>
        <taxon>Burkholderiaceae</taxon>
        <taxon>Trinickia</taxon>
    </lineage>
</organism>
<dbReference type="InterPro" id="IPR005119">
    <property type="entry name" value="LysR_subst-bd"/>
</dbReference>
<dbReference type="EMBL" id="RBZV01000005">
    <property type="protein sequence ID" value="RKP47531.1"/>
    <property type="molecule type" value="Genomic_DNA"/>
</dbReference>
<dbReference type="GO" id="GO:0003700">
    <property type="term" value="F:DNA-binding transcription factor activity"/>
    <property type="evidence" value="ECO:0007669"/>
    <property type="project" value="InterPro"/>
</dbReference>
<evidence type="ECO:0000256" key="1">
    <source>
        <dbReference type="ARBA" id="ARBA00009437"/>
    </source>
</evidence>
<comment type="similarity">
    <text evidence="1">Belongs to the LysR transcriptional regulatory family.</text>
</comment>
<dbReference type="InterPro" id="IPR058163">
    <property type="entry name" value="LysR-type_TF_proteobact-type"/>
</dbReference>
<reference evidence="6 7" key="1">
    <citation type="submission" date="2018-10" db="EMBL/GenBank/DDBJ databases">
        <title>Paraburkholderia sp. 7MK8-2, isolated from soil.</title>
        <authorList>
            <person name="Gao Z.-H."/>
            <person name="Qiu L.-H."/>
        </authorList>
    </citation>
    <scope>NUCLEOTIDE SEQUENCE [LARGE SCALE GENOMIC DNA]</scope>
    <source>
        <strain evidence="6 7">7MK8-2</strain>
    </source>
</reference>
<dbReference type="InterPro" id="IPR036388">
    <property type="entry name" value="WH-like_DNA-bd_sf"/>
</dbReference>
<evidence type="ECO:0000259" key="5">
    <source>
        <dbReference type="PROSITE" id="PS50931"/>
    </source>
</evidence>
<evidence type="ECO:0000256" key="4">
    <source>
        <dbReference type="ARBA" id="ARBA00023163"/>
    </source>
</evidence>
<dbReference type="Proteomes" id="UP000280434">
    <property type="component" value="Unassembled WGS sequence"/>
</dbReference>
<keyword evidence="2" id="KW-0805">Transcription regulation</keyword>
<dbReference type="SUPFAM" id="SSF53850">
    <property type="entry name" value="Periplasmic binding protein-like II"/>
    <property type="match status" value="1"/>
</dbReference>
<dbReference type="Pfam" id="PF00126">
    <property type="entry name" value="HTH_1"/>
    <property type="match status" value="1"/>
</dbReference>
<comment type="caution">
    <text evidence="6">The sequence shown here is derived from an EMBL/GenBank/DDBJ whole genome shotgun (WGS) entry which is preliminary data.</text>
</comment>
<keyword evidence="4" id="KW-0804">Transcription</keyword>
<feature type="domain" description="HTH lysR-type" evidence="5">
    <location>
        <begin position="10"/>
        <end position="67"/>
    </location>
</feature>
<dbReference type="PANTHER" id="PTHR30537:SF79">
    <property type="entry name" value="TRANSCRIPTIONAL REGULATOR-RELATED"/>
    <property type="match status" value="1"/>
</dbReference>
<dbReference type="Gene3D" id="1.10.10.10">
    <property type="entry name" value="Winged helix-like DNA-binding domain superfamily/Winged helix DNA-binding domain"/>
    <property type="match status" value="1"/>
</dbReference>
<keyword evidence="3" id="KW-0238">DNA-binding</keyword>
<evidence type="ECO:0000256" key="2">
    <source>
        <dbReference type="ARBA" id="ARBA00023015"/>
    </source>
</evidence>
<dbReference type="InterPro" id="IPR000847">
    <property type="entry name" value="LysR_HTH_N"/>
</dbReference>
<evidence type="ECO:0000313" key="7">
    <source>
        <dbReference type="Proteomes" id="UP000280434"/>
    </source>
</evidence>
<accession>A0A494XD09</accession>
<keyword evidence="7" id="KW-1185">Reference proteome</keyword>
<dbReference type="OrthoDB" id="8937058at2"/>
<dbReference type="InterPro" id="IPR036390">
    <property type="entry name" value="WH_DNA-bd_sf"/>
</dbReference>
<dbReference type="SUPFAM" id="SSF46785">
    <property type="entry name" value="Winged helix' DNA-binding domain"/>
    <property type="match status" value="1"/>
</dbReference>